<dbReference type="EMBL" id="LKMD01000248">
    <property type="protein sequence ID" value="PIA80069.1"/>
    <property type="molecule type" value="Genomic_DNA"/>
</dbReference>
<dbReference type="SUPFAM" id="SSF51905">
    <property type="entry name" value="FAD/NAD(P)-binding domain"/>
    <property type="match status" value="1"/>
</dbReference>
<evidence type="ECO:0000313" key="3">
    <source>
        <dbReference type="Proteomes" id="UP000230605"/>
    </source>
</evidence>
<accession>A0A2G5GIG1</accession>
<keyword evidence="4" id="KW-1185">Reference proteome</keyword>
<dbReference type="OrthoDB" id="4114509at2759"/>
<dbReference type="Gene3D" id="3.50.50.60">
    <property type="entry name" value="FAD/NAD(P)-binding domain"/>
    <property type="match status" value="1"/>
</dbReference>
<dbReference type="Proteomes" id="UP001302367">
    <property type="component" value="Chromosome 10"/>
</dbReference>
<dbReference type="AlphaFoldDB" id="A0A2G5GIG1"/>
<reference evidence="1 3" key="1">
    <citation type="submission" date="2015-10" db="EMBL/GenBank/DDBJ databases">
        <title>The cercosporin biosynthetic gene cluster was horizontally transferred to several fungal lineages and shown to be expanded in Cercospora beticola based on microsynteny with recipient genomes.</title>
        <authorList>
            <person name="De Jonge R."/>
            <person name="Ebert M.K."/>
            <person name="Suttle J.C."/>
            <person name="Jurick Ii W.M."/>
            <person name="Secor G.A."/>
            <person name="Thomma B.P."/>
            <person name="Van De Peer Y."/>
            <person name="Bolton M.D."/>
        </authorList>
    </citation>
    <scope>NUCLEOTIDE SEQUENCE [LARGE SCALE GENOMIC DNA]</scope>
    <source>
        <strain evidence="1 3">09-40</strain>
    </source>
</reference>
<evidence type="ECO:0000313" key="4">
    <source>
        <dbReference type="Proteomes" id="UP001302367"/>
    </source>
</evidence>
<evidence type="ECO:0000313" key="1">
    <source>
        <dbReference type="EMBL" id="PIA80069.1"/>
    </source>
</evidence>
<name>A0A2G5GIG1_CERBT</name>
<reference evidence="2 4" key="2">
    <citation type="submission" date="2023-09" db="EMBL/GenBank/DDBJ databases">
        <title>Complete-Gapless Cercospora beticola genome.</title>
        <authorList>
            <person name="Wyatt N.A."/>
            <person name="Spanner R.E."/>
            <person name="Bolton M.D."/>
        </authorList>
    </citation>
    <scope>NUCLEOTIDE SEQUENCE [LARGE SCALE GENOMIC DNA]</scope>
    <source>
        <strain evidence="2">Cb09-40</strain>
    </source>
</reference>
<dbReference type="InterPro" id="IPR036188">
    <property type="entry name" value="FAD/NAD-bd_sf"/>
</dbReference>
<dbReference type="EMBL" id="CP134193">
    <property type="protein sequence ID" value="WPB08483.1"/>
    <property type="molecule type" value="Genomic_DNA"/>
</dbReference>
<dbReference type="Proteomes" id="UP000230605">
    <property type="component" value="Unassembled WGS sequence"/>
</dbReference>
<gene>
    <name evidence="1" type="ORF">CB0940_12217</name>
    <name evidence="2" type="ORF">RHO25_013149</name>
</gene>
<sequence>MAEEIAADYLVVGAGAMGLAFVDTMLSDTKDTKIIIVDRYDRPGGHWTTAYPFVRLHQPSAFYGVNSRNLGENKIDKVGLNKGLAELATVDEICGYYNIVMHQTFLASGRVKYFPKHEFDTAQLQWRSSVTGKTYKLQRSTTVVDATYMKVKVPSMAPPSYEVAGVELVTPNALPKASRPYGGYTVVGAGKTGIDACLWILNQGIDPKQITWIMPRDSWYFERGGLQPGPEFAASTANSINDINGSVMQATSPEDLMLRLESCQQVIRLTDKVWPTMFRCATVSLAELEQIQRIENIVRQGRVARIDSSGVHFENGSSHKAVPDTIYIDCTADALAKLDPKPIFDAETKTLTLQSVRFCQQVFSAAFIAHVEATYTNDLNLKNELCRVIPHPNEWIDYMIVNLQTHRNGLTWASHPKTAEWLAQARLDWYGTFLPKAPEDPIQAREFYSAVGAQIQGLCGKLEELLGQLPEKDAARAKAQIAGM</sequence>
<organism evidence="1 3">
    <name type="scientific">Cercospora beticola</name>
    <name type="common">Sugarbeet leaf spot fungus</name>
    <dbReference type="NCBI Taxonomy" id="122368"/>
    <lineage>
        <taxon>Eukaryota</taxon>
        <taxon>Fungi</taxon>
        <taxon>Dikarya</taxon>
        <taxon>Ascomycota</taxon>
        <taxon>Pezizomycotina</taxon>
        <taxon>Dothideomycetes</taxon>
        <taxon>Dothideomycetidae</taxon>
        <taxon>Mycosphaerellales</taxon>
        <taxon>Mycosphaerellaceae</taxon>
        <taxon>Cercospora</taxon>
    </lineage>
</organism>
<proteinExistence type="predicted"/>
<protein>
    <submittedName>
        <fullName evidence="1">Hypotheticalsprotein</fullName>
    </submittedName>
</protein>
<evidence type="ECO:0000313" key="2">
    <source>
        <dbReference type="EMBL" id="WPB08483.1"/>
    </source>
</evidence>